<dbReference type="AlphaFoldDB" id="A0A248JP60"/>
<name>A0A248JP60_9PROT</name>
<organism evidence="2 3">
    <name type="scientific">Nitrospirillum viridazoti CBAmc</name>
    <dbReference type="NCBI Taxonomy" id="1441467"/>
    <lineage>
        <taxon>Bacteria</taxon>
        <taxon>Pseudomonadati</taxon>
        <taxon>Pseudomonadota</taxon>
        <taxon>Alphaproteobacteria</taxon>
        <taxon>Rhodospirillales</taxon>
        <taxon>Azospirillaceae</taxon>
        <taxon>Nitrospirillum</taxon>
        <taxon>Nitrospirillum viridazoti</taxon>
    </lineage>
</organism>
<protein>
    <submittedName>
        <fullName evidence="2">Triacylglycerol lipase</fullName>
    </submittedName>
</protein>
<dbReference type="KEGG" id="nao:Y958_06475"/>
<dbReference type="PANTHER" id="PTHR46438:SF11">
    <property type="entry name" value="LIPASE-RELATED"/>
    <property type="match status" value="1"/>
</dbReference>
<dbReference type="EMBL" id="CP022110">
    <property type="protein sequence ID" value="ASG20497.1"/>
    <property type="molecule type" value="Genomic_DNA"/>
</dbReference>
<dbReference type="InterPro" id="IPR000073">
    <property type="entry name" value="AB_hydrolase_1"/>
</dbReference>
<evidence type="ECO:0000259" key="1">
    <source>
        <dbReference type="Pfam" id="PF00561"/>
    </source>
</evidence>
<dbReference type="PANTHER" id="PTHR46438">
    <property type="entry name" value="ALPHA/BETA-HYDROLASES SUPERFAMILY PROTEIN"/>
    <property type="match status" value="1"/>
</dbReference>
<accession>A0A248JP60</accession>
<dbReference type="SUPFAM" id="SSF53474">
    <property type="entry name" value="alpha/beta-Hydrolases"/>
    <property type="match status" value="1"/>
</dbReference>
<feature type="domain" description="AB hydrolase-1" evidence="1">
    <location>
        <begin position="100"/>
        <end position="342"/>
    </location>
</feature>
<sequence length="357" mass="37186">MTNADISVLTGLAVLGERKAPCCPTGPDGVANDAGNPMRSRMMIRAAMLAAALAMAPLVAPGDGHAAAQPAAAGRAAKSEAQTIQLFGASIKYYEAGQGPTLVLVHGLGSSAQGDWGKVMADLAKTHHVLALDQLGFGASDKPMIDYAIQTWVDFLGEFLRQKKVTDFTLMGESLGGWISAQYTIQALDGIAADPAFALPKPFKLVLCDAAGRHDTMAKAFGPKPAGADAPPPAASLAGQKAMLGAIFHDPRWSNGPAALKRGFAWSLSKGDAWTIHAVYSNPALLNETVDGKLKDITIPTLVVWGAEDKLLPPADGQFYADGIPGAKLVTIPDSGHAPMIETPKAFLAAVESFISH</sequence>
<evidence type="ECO:0000313" key="3">
    <source>
        <dbReference type="Proteomes" id="UP000197153"/>
    </source>
</evidence>
<reference evidence="2 3" key="1">
    <citation type="submission" date="2017-06" db="EMBL/GenBank/DDBJ databases">
        <title>Complete genome sequence of Nitrospirillum amazonense strain CBAmC, an endophytic nitrogen-fixing and plant growth-promoting bacterium, isolated from sugarcane.</title>
        <authorList>
            <person name="Schwab S."/>
            <person name="dos Santos Teixeira K.R."/>
            <person name="Simoes Araujo J.L."/>
            <person name="Soares Vidal M."/>
            <person name="Borges de Freitas H.R."/>
            <person name="Rivello Crivelaro A.L."/>
            <person name="Bueno de Camargo Nunes A."/>
            <person name="dos Santos C.M."/>
            <person name="Palmeira da Silva Rosa D."/>
            <person name="da Silva Padilha D."/>
            <person name="da Silva E."/>
            <person name="Araujo Terra L."/>
            <person name="Soares Mendes V."/>
            <person name="Farinelli L."/>
            <person name="Magalhaes Cruz L."/>
            <person name="Baldani J.I."/>
        </authorList>
    </citation>
    <scope>NUCLEOTIDE SEQUENCE [LARGE SCALE GENOMIC DNA]</scope>
    <source>
        <strain evidence="2 3">CBAmC</strain>
    </source>
</reference>
<gene>
    <name evidence="2" type="ORF">Y958_06475</name>
</gene>
<dbReference type="InterPro" id="IPR029058">
    <property type="entry name" value="AB_hydrolase_fold"/>
</dbReference>
<dbReference type="Gene3D" id="3.40.50.1820">
    <property type="entry name" value="alpha/beta hydrolase"/>
    <property type="match status" value="1"/>
</dbReference>
<dbReference type="Proteomes" id="UP000197153">
    <property type="component" value="Chromosome 1"/>
</dbReference>
<evidence type="ECO:0000313" key="2">
    <source>
        <dbReference type="EMBL" id="ASG20497.1"/>
    </source>
</evidence>
<keyword evidence="3" id="KW-1185">Reference proteome</keyword>
<dbReference type="PRINTS" id="PR00111">
    <property type="entry name" value="ABHYDROLASE"/>
</dbReference>
<dbReference type="Pfam" id="PF00561">
    <property type="entry name" value="Abhydrolase_1"/>
    <property type="match status" value="1"/>
</dbReference>
<proteinExistence type="predicted"/>